<organism evidence="2 3">
    <name type="scientific">Limulus polyphemus</name>
    <name type="common">Atlantic horseshoe crab</name>
    <dbReference type="NCBI Taxonomy" id="6850"/>
    <lineage>
        <taxon>Eukaryota</taxon>
        <taxon>Metazoa</taxon>
        <taxon>Ecdysozoa</taxon>
        <taxon>Arthropoda</taxon>
        <taxon>Chelicerata</taxon>
        <taxon>Merostomata</taxon>
        <taxon>Xiphosura</taxon>
        <taxon>Limulidae</taxon>
        <taxon>Limulus</taxon>
    </lineage>
</organism>
<dbReference type="GeneID" id="106459747"/>
<proteinExistence type="predicted"/>
<sequence length="195" mass="21490">MADEQLEGLSAGKHVKDFPELNLPDIPDLPVLQVLQGTTMTEASTVKSGLSVKGTASPPQELSDFVKPIMVPTQAGALKSENLAKNIVVQNGKSPLKAKKESMRDLDPIELPKGNHLQTHVRTRSTSRELKTEMYINSQLAAPQPTDSKSKKPYDKLLEKLNTKYPQISQTDLTTYIKTFRAQKKGLTGMSCMEI</sequence>
<dbReference type="Proteomes" id="UP000694941">
    <property type="component" value="Unplaced"/>
</dbReference>
<dbReference type="RefSeq" id="XP_022241993.1">
    <property type="nucleotide sequence ID" value="XM_022386285.1"/>
</dbReference>
<accession>A0ABM1SED8</accession>
<keyword evidence="2" id="KW-1185">Reference proteome</keyword>
<name>A0ABM1SED8_LIMPO</name>
<gene>
    <name evidence="3" type="primary">LOC106459747</name>
</gene>
<protein>
    <submittedName>
        <fullName evidence="3">Uncharacterized protein LOC106459747</fullName>
    </submittedName>
</protein>
<reference evidence="3" key="1">
    <citation type="submission" date="2025-08" db="UniProtKB">
        <authorList>
            <consortium name="RefSeq"/>
        </authorList>
    </citation>
    <scope>IDENTIFICATION</scope>
    <source>
        <tissue evidence="3">Muscle</tissue>
    </source>
</reference>
<evidence type="ECO:0000313" key="3">
    <source>
        <dbReference type="RefSeq" id="XP_022241993.1"/>
    </source>
</evidence>
<evidence type="ECO:0000256" key="1">
    <source>
        <dbReference type="SAM" id="MobiDB-lite"/>
    </source>
</evidence>
<feature type="region of interest" description="Disordered" evidence="1">
    <location>
        <begin position="1"/>
        <end position="22"/>
    </location>
</feature>
<evidence type="ECO:0000313" key="2">
    <source>
        <dbReference type="Proteomes" id="UP000694941"/>
    </source>
</evidence>